<dbReference type="InterPro" id="IPR050808">
    <property type="entry name" value="Phage_Integrase"/>
</dbReference>
<evidence type="ECO:0000256" key="2">
    <source>
        <dbReference type="ARBA" id="ARBA00022908"/>
    </source>
</evidence>
<comment type="similarity">
    <text evidence="1">Belongs to the 'phage' integrase family.</text>
</comment>
<dbReference type="PANTHER" id="PTHR30629">
    <property type="entry name" value="PROPHAGE INTEGRASE"/>
    <property type="match status" value="1"/>
</dbReference>
<dbReference type="Proteomes" id="UP000599009">
    <property type="component" value="Unassembled WGS sequence"/>
</dbReference>
<keyword evidence="8" id="KW-1185">Reference proteome</keyword>
<dbReference type="PROSITE" id="PS51900">
    <property type="entry name" value="CB"/>
    <property type="match status" value="1"/>
</dbReference>
<dbReference type="InterPro" id="IPR010998">
    <property type="entry name" value="Integrase_recombinase_N"/>
</dbReference>
<keyword evidence="3 4" id="KW-0238">DNA-binding</keyword>
<dbReference type="InterPro" id="IPR044068">
    <property type="entry name" value="CB"/>
</dbReference>
<evidence type="ECO:0000313" key="7">
    <source>
        <dbReference type="EMBL" id="GGK06944.1"/>
    </source>
</evidence>
<dbReference type="InterPro" id="IPR038488">
    <property type="entry name" value="Integrase_DNA-bd_sf"/>
</dbReference>
<dbReference type="RefSeq" id="WP_132986187.1">
    <property type="nucleotide sequence ID" value="NZ_BMME01000001.1"/>
</dbReference>
<dbReference type="Gene3D" id="3.30.160.390">
    <property type="entry name" value="Integrase, DNA-binding domain"/>
    <property type="match status" value="1"/>
</dbReference>
<evidence type="ECO:0000256" key="1">
    <source>
        <dbReference type="ARBA" id="ARBA00008857"/>
    </source>
</evidence>
<accession>A0ABQ2ECP2</accession>
<evidence type="ECO:0000313" key="8">
    <source>
        <dbReference type="Proteomes" id="UP000599009"/>
    </source>
</evidence>
<dbReference type="InterPro" id="IPR011010">
    <property type="entry name" value="DNA_brk_join_enz"/>
</dbReference>
<organism evidence="7 8">
    <name type="scientific">Luteimonas terricola</name>
    <dbReference type="NCBI Taxonomy" id="645597"/>
    <lineage>
        <taxon>Bacteria</taxon>
        <taxon>Pseudomonadati</taxon>
        <taxon>Pseudomonadota</taxon>
        <taxon>Gammaproteobacteria</taxon>
        <taxon>Lysobacterales</taxon>
        <taxon>Lysobacteraceae</taxon>
        <taxon>Luteimonas</taxon>
    </lineage>
</organism>
<dbReference type="InterPro" id="IPR025166">
    <property type="entry name" value="Integrase_DNA_bind_dom"/>
</dbReference>
<evidence type="ECO:0000256" key="4">
    <source>
        <dbReference type="PROSITE-ProRule" id="PRU01248"/>
    </source>
</evidence>
<dbReference type="Gene3D" id="1.10.150.130">
    <property type="match status" value="1"/>
</dbReference>
<protein>
    <recommendedName>
        <fullName evidence="6">Core-binding (CB) domain-containing protein</fullName>
    </recommendedName>
</protein>
<dbReference type="EMBL" id="BMME01000001">
    <property type="protein sequence ID" value="GGK06944.1"/>
    <property type="molecule type" value="Genomic_DNA"/>
</dbReference>
<evidence type="ECO:0000259" key="6">
    <source>
        <dbReference type="PROSITE" id="PS51900"/>
    </source>
</evidence>
<dbReference type="SUPFAM" id="SSF56349">
    <property type="entry name" value="DNA breaking-rejoining enzymes"/>
    <property type="match status" value="1"/>
</dbReference>
<comment type="caution">
    <text evidence="7">The sequence shown here is derived from an EMBL/GenBank/DDBJ whole genome shotgun (WGS) entry which is preliminary data.</text>
</comment>
<evidence type="ECO:0000256" key="3">
    <source>
        <dbReference type="ARBA" id="ARBA00023125"/>
    </source>
</evidence>
<sequence length="238" mass="26218">MGKLTEKALRALKPEDRIYNVADGAGLSIEVWPNGGAYWRFRYRFAGKAKRLSLGVYPEVSLREARDSLTTVRALLRSGIDPSQDRREAKAALLTVADREFTKVAADWLAHQKPGWAPETYRKAAYIVDQYLAEHLKGADIATLGTPEARRAIGAIAARVPALAQKARGHLGSIVEFAAAYGWRRSRACRAIRGFPMTWTRRGLPRQTTTSLMRPAIRADESPMGGPGLSGARPRLPP</sequence>
<dbReference type="PANTHER" id="PTHR30629:SF2">
    <property type="entry name" value="PROPHAGE INTEGRASE INTS-RELATED"/>
    <property type="match status" value="1"/>
</dbReference>
<gene>
    <name evidence="7" type="ORF">GCM10011394_15180</name>
</gene>
<dbReference type="Pfam" id="PF22022">
    <property type="entry name" value="Phage_int_M"/>
    <property type="match status" value="1"/>
</dbReference>
<dbReference type="Pfam" id="PF13356">
    <property type="entry name" value="Arm-DNA-bind_3"/>
    <property type="match status" value="1"/>
</dbReference>
<keyword evidence="2" id="KW-0229">DNA integration</keyword>
<feature type="region of interest" description="Disordered" evidence="5">
    <location>
        <begin position="218"/>
        <end position="238"/>
    </location>
</feature>
<name>A0ABQ2ECP2_9GAMM</name>
<evidence type="ECO:0000256" key="5">
    <source>
        <dbReference type="SAM" id="MobiDB-lite"/>
    </source>
</evidence>
<feature type="domain" description="Core-binding (CB)" evidence="6">
    <location>
        <begin position="99"/>
        <end position="179"/>
    </location>
</feature>
<reference evidence="8" key="1">
    <citation type="journal article" date="2019" name="Int. J. Syst. Evol. Microbiol.">
        <title>The Global Catalogue of Microorganisms (GCM) 10K type strain sequencing project: providing services to taxonomists for standard genome sequencing and annotation.</title>
        <authorList>
            <consortium name="The Broad Institute Genomics Platform"/>
            <consortium name="The Broad Institute Genome Sequencing Center for Infectious Disease"/>
            <person name="Wu L."/>
            <person name="Ma J."/>
        </authorList>
    </citation>
    <scope>NUCLEOTIDE SEQUENCE [LARGE SCALE GENOMIC DNA]</scope>
    <source>
        <strain evidence="8">CGMCC 1.8985</strain>
    </source>
</reference>
<dbReference type="InterPro" id="IPR053876">
    <property type="entry name" value="Phage_int_M"/>
</dbReference>
<proteinExistence type="inferred from homology"/>